<proteinExistence type="predicted"/>
<comment type="caution">
    <text evidence="1">The sequence shown here is derived from an EMBL/GenBank/DDBJ whole genome shotgun (WGS) entry which is preliminary data.</text>
</comment>
<reference evidence="2" key="1">
    <citation type="submission" date="2020-06" db="EMBL/GenBank/DDBJ databases">
        <title>Draft genomic sequecing of Geomonas sp. Red736.</title>
        <authorList>
            <person name="Itoh H."/>
            <person name="Xu Z.X."/>
            <person name="Ushijima N."/>
            <person name="Masuda Y."/>
            <person name="Shiratori Y."/>
            <person name="Senoo K."/>
        </authorList>
    </citation>
    <scope>NUCLEOTIDE SEQUENCE [LARGE SCALE GENOMIC DNA]</scope>
    <source>
        <strain evidence="2">Red736</strain>
    </source>
</reference>
<dbReference type="AlphaFoldDB" id="A0A6V8MWM4"/>
<accession>A0A6V8MWM4</accession>
<dbReference type="EMBL" id="BLXY01000002">
    <property type="protein sequence ID" value="GFO63973.1"/>
    <property type="molecule type" value="Genomic_DNA"/>
</dbReference>
<gene>
    <name evidence="1" type="ORF">GMPD_18920</name>
</gene>
<evidence type="ECO:0000313" key="1">
    <source>
        <dbReference type="EMBL" id="GFO63973.1"/>
    </source>
</evidence>
<sequence>MQSHPYFMPLLLVAVLTFCYSCYQRLQLVTAGAAEDRSTARASAWPGSSPTPSGRGAFCLARSA</sequence>
<organism evidence="1 2">
    <name type="scientific">Geomonas paludis</name>
    <dbReference type="NCBI Taxonomy" id="2740185"/>
    <lineage>
        <taxon>Bacteria</taxon>
        <taxon>Pseudomonadati</taxon>
        <taxon>Thermodesulfobacteriota</taxon>
        <taxon>Desulfuromonadia</taxon>
        <taxon>Geobacterales</taxon>
        <taxon>Geobacteraceae</taxon>
        <taxon>Geomonas</taxon>
    </lineage>
</organism>
<dbReference type="Proteomes" id="UP000568888">
    <property type="component" value="Unassembled WGS sequence"/>
</dbReference>
<protein>
    <submittedName>
        <fullName evidence="1">Uncharacterized protein</fullName>
    </submittedName>
</protein>
<name>A0A6V8MWM4_9BACT</name>
<evidence type="ECO:0000313" key="2">
    <source>
        <dbReference type="Proteomes" id="UP000568888"/>
    </source>
</evidence>